<protein>
    <submittedName>
        <fullName evidence="1">Uncharacterized protein</fullName>
    </submittedName>
</protein>
<reference evidence="1" key="1">
    <citation type="journal article" date="2017" name="Nature">
        <title>The sunflower genome provides insights into oil metabolism, flowering and Asterid evolution.</title>
        <authorList>
            <person name="Badouin H."/>
            <person name="Gouzy J."/>
            <person name="Grassa C.J."/>
            <person name="Murat F."/>
            <person name="Staton S.E."/>
            <person name="Cottret L."/>
            <person name="Lelandais-Briere C."/>
            <person name="Owens G.L."/>
            <person name="Carrere S."/>
            <person name="Mayjonade B."/>
            <person name="Legrand L."/>
            <person name="Gill N."/>
            <person name="Kane N.C."/>
            <person name="Bowers J.E."/>
            <person name="Hubner S."/>
            <person name="Bellec A."/>
            <person name="Berard A."/>
            <person name="Berges H."/>
            <person name="Blanchet N."/>
            <person name="Boniface M.C."/>
            <person name="Brunel D."/>
            <person name="Catrice O."/>
            <person name="Chaidir N."/>
            <person name="Claudel C."/>
            <person name="Donnadieu C."/>
            <person name="Faraut T."/>
            <person name="Fievet G."/>
            <person name="Helmstetter N."/>
            <person name="King M."/>
            <person name="Knapp S.J."/>
            <person name="Lai Z."/>
            <person name="Le Paslier M.C."/>
            <person name="Lippi Y."/>
            <person name="Lorenzon L."/>
            <person name="Mandel J.R."/>
            <person name="Marage G."/>
            <person name="Marchand G."/>
            <person name="Marquand E."/>
            <person name="Bret-Mestries E."/>
            <person name="Morien E."/>
            <person name="Nambeesan S."/>
            <person name="Nguyen T."/>
            <person name="Pegot-Espagnet P."/>
            <person name="Pouilly N."/>
            <person name="Raftis F."/>
            <person name="Sallet E."/>
            <person name="Schiex T."/>
            <person name="Thomas J."/>
            <person name="Vandecasteele C."/>
            <person name="Vares D."/>
            <person name="Vear F."/>
            <person name="Vautrin S."/>
            <person name="Crespi M."/>
            <person name="Mangin B."/>
            <person name="Burke J.M."/>
            <person name="Salse J."/>
            <person name="Munos S."/>
            <person name="Vincourt P."/>
            <person name="Rieseberg L.H."/>
            <person name="Langlade N.B."/>
        </authorList>
    </citation>
    <scope>NUCLEOTIDE SEQUENCE</scope>
    <source>
        <tissue evidence="1">Leaves</tissue>
    </source>
</reference>
<name>A0A9K3HFT3_HELAN</name>
<reference evidence="1" key="2">
    <citation type="submission" date="2020-06" db="EMBL/GenBank/DDBJ databases">
        <title>Helianthus annuus Genome sequencing and assembly Release 2.</title>
        <authorList>
            <person name="Gouzy J."/>
            <person name="Langlade N."/>
            <person name="Munos S."/>
        </authorList>
    </citation>
    <scope>NUCLEOTIDE SEQUENCE</scope>
    <source>
        <tissue evidence="1">Leaves</tissue>
    </source>
</reference>
<proteinExistence type="predicted"/>
<keyword evidence="2" id="KW-1185">Reference proteome</keyword>
<gene>
    <name evidence="1" type="ORF">HanXRQr2_Chr12g0536671</name>
</gene>
<dbReference type="Proteomes" id="UP000215914">
    <property type="component" value="Unassembled WGS sequence"/>
</dbReference>
<dbReference type="AlphaFoldDB" id="A0A9K3HFT3"/>
<dbReference type="Gramene" id="mRNA:HanXRQr2_Chr12g0536671">
    <property type="protein sequence ID" value="mRNA:HanXRQr2_Chr12g0536671"/>
    <property type="gene ID" value="HanXRQr2_Chr12g0536671"/>
</dbReference>
<evidence type="ECO:0000313" key="2">
    <source>
        <dbReference type="Proteomes" id="UP000215914"/>
    </source>
</evidence>
<dbReference type="EMBL" id="MNCJ02000327">
    <property type="protein sequence ID" value="KAF5777521.1"/>
    <property type="molecule type" value="Genomic_DNA"/>
</dbReference>
<accession>A0A9K3HFT3</accession>
<sequence>MHFPQGNPSDWHTLLQLVSLKQIPLNLWLGDSHILPSTTTGPPISITIGH</sequence>
<evidence type="ECO:0000313" key="1">
    <source>
        <dbReference type="EMBL" id="KAF5777521.1"/>
    </source>
</evidence>
<organism evidence="1 2">
    <name type="scientific">Helianthus annuus</name>
    <name type="common">Common sunflower</name>
    <dbReference type="NCBI Taxonomy" id="4232"/>
    <lineage>
        <taxon>Eukaryota</taxon>
        <taxon>Viridiplantae</taxon>
        <taxon>Streptophyta</taxon>
        <taxon>Embryophyta</taxon>
        <taxon>Tracheophyta</taxon>
        <taxon>Spermatophyta</taxon>
        <taxon>Magnoliopsida</taxon>
        <taxon>eudicotyledons</taxon>
        <taxon>Gunneridae</taxon>
        <taxon>Pentapetalae</taxon>
        <taxon>asterids</taxon>
        <taxon>campanulids</taxon>
        <taxon>Asterales</taxon>
        <taxon>Asteraceae</taxon>
        <taxon>Asteroideae</taxon>
        <taxon>Heliantheae alliance</taxon>
        <taxon>Heliantheae</taxon>
        <taxon>Helianthus</taxon>
    </lineage>
</organism>
<comment type="caution">
    <text evidence="1">The sequence shown here is derived from an EMBL/GenBank/DDBJ whole genome shotgun (WGS) entry which is preliminary data.</text>
</comment>